<dbReference type="EMBL" id="JAEFBJ010000009">
    <property type="protein sequence ID" value="KAG7574067.1"/>
    <property type="molecule type" value="Genomic_DNA"/>
</dbReference>
<gene>
    <name evidence="2" type="ORF">ISN44_As09g022890</name>
</gene>
<evidence type="ECO:0000313" key="3">
    <source>
        <dbReference type="Proteomes" id="UP000694251"/>
    </source>
</evidence>
<dbReference type="Proteomes" id="UP000694251">
    <property type="component" value="Chromosome 9"/>
</dbReference>
<sequence>MEDDALASADENHIGDGDVPQITGGPDVDESQSSHQINVVATEIEVNLFHFVVYNVD</sequence>
<evidence type="ECO:0000256" key="1">
    <source>
        <dbReference type="SAM" id="MobiDB-lite"/>
    </source>
</evidence>
<comment type="caution">
    <text evidence="2">The sequence shown here is derived from an EMBL/GenBank/DDBJ whole genome shotgun (WGS) entry which is preliminary data.</text>
</comment>
<reference evidence="2 3" key="1">
    <citation type="submission" date="2020-12" db="EMBL/GenBank/DDBJ databases">
        <title>Concerted genomic and epigenomic changes stabilize Arabidopsis allopolyploids.</title>
        <authorList>
            <person name="Chen Z."/>
        </authorList>
    </citation>
    <scope>NUCLEOTIDE SEQUENCE [LARGE SCALE GENOMIC DNA]</scope>
    <source>
        <strain evidence="2">As9502</strain>
        <tissue evidence="2">Leaf</tissue>
    </source>
</reference>
<evidence type="ECO:0000313" key="2">
    <source>
        <dbReference type="EMBL" id="KAG7574067.1"/>
    </source>
</evidence>
<accession>A0A8T2AMS3</accession>
<name>A0A8T2AMS3_ARASU</name>
<feature type="region of interest" description="Disordered" evidence="1">
    <location>
        <begin position="1"/>
        <end position="34"/>
    </location>
</feature>
<keyword evidence="3" id="KW-1185">Reference proteome</keyword>
<dbReference type="OrthoDB" id="633301at2759"/>
<dbReference type="AlphaFoldDB" id="A0A8T2AMS3"/>
<proteinExistence type="predicted"/>
<organism evidence="2 3">
    <name type="scientific">Arabidopsis suecica</name>
    <name type="common">Swedish thale-cress</name>
    <name type="synonym">Cardaminopsis suecica</name>
    <dbReference type="NCBI Taxonomy" id="45249"/>
    <lineage>
        <taxon>Eukaryota</taxon>
        <taxon>Viridiplantae</taxon>
        <taxon>Streptophyta</taxon>
        <taxon>Embryophyta</taxon>
        <taxon>Tracheophyta</taxon>
        <taxon>Spermatophyta</taxon>
        <taxon>Magnoliopsida</taxon>
        <taxon>eudicotyledons</taxon>
        <taxon>Gunneridae</taxon>
        <taxon>Pentapetalae</taxon>
        <taxon>rosids</taxon>
        <taxon>malvids</taxon>
        <taxon>Brassicales</taxon>
        <taxon>Brassicaceae</taxon>
        <taxon>Camelineae</taxon>
        <taxon>Arabidopsis</taxon>
    </lineage>
</organism>
<protein>
    <submittedName>
        <fullName evidence="2">Uncharacterized protein</fullName>
    </submittedName>
</protein>
<feature type="non-terminal residue" evidence="2">
    <location>
        <position position="57"/>
    </location>
</feature>